<feature type="compositionally biased region" description="Low complexity" evidence="1">
    <location>
        <begin position="185"/>
        <end position="196"/>
    </location>
</feature>
<evidence type="ECO:0000313" key="2">
    <source>
        <dbReference type="EMBL" id="KAJ7100898.1"/>
    </source>
</evidence>
<dbReference type="Proteomes" id="UP001222325">
    <property type="component" value="Unassembled WGS sequence"/>
</dbReference>
<dbReference type="AlphaFoldDB" id="A0AAD6UJI8"/>
<gene>
    <name evidence="2" type="ORF">B0H15DRAFT_817622</name>
</gene>
<feature type="region of interest" description="Disordered" evidence="1">
    <location>
        <begin position="219"/>
        <end position="269"/>
    </location>
</feature>
<feature type="region of interest" description="Disordered" evidence="1">
    <location>
        <begin position="177"/>
        <end position="198"/>
    </location>
</feature>
<feature type="compositionally biased region" description="Basic and acidic residues" evidence="1">
    <location>
        <begin position="239"/>
        <end position="254"/>
    </location>
</feature>
<proteinExistence type="predicted"/>
<protein>
    <submittedName>
        <fullName evidence="2">Uncharacterized protein</fullName>
    </submittedName>
</protein>
<evidence type="ECO:0000256" key="1">
    <source>
        <dbReference type="SAM" id="MobiDB-lite"/>
    </source>
</evidence>
<accession>A0AAD6UJI8</accession>
<sequence length="304" mass="34048">MYKHVRRIKFQLELLDLCLHYTNSCPSPRSACRTCRDAYDFVARCALTESRLAGLRHSVHRRRLAQVRSRAQTQAALSVCPRSVRTPASSSTGRSLRPYFALLRCFLPPCSSSVRSRRTAPLCASLEESLRAAAHILACDSRATTTRRRALVNLLVLVHSTRWRRWDGGRNFGNVPAPCNGQTTRSFPRSPSARPRCAGRLSPSIRRSRCGLELLEPRARNRDRSASTTRARILQTRPSPDRRQAGGRVGREPHGALAGHTCSPQHFVASPGGGISERCSREGKDMLRAWIHLGVPRRIRNVFN</sequence>
<reference evidence="2" key="1">
    <citation type="submission" date="2023-03" db="EMBL/GenBank/DDBJ databases">
        <title>Massive genome expansion in bonnet fungi (Mycena s.s.) driven by repeated elements and novel gene families across ecological guilds.</title>
        <authorList>
            <consortium name="Lawrence Berkeley National Laboratory"/>
            <person name="Harder C.B."/>
            <person name="Miyauchi S."/>
            <person name="Viragh M."/>
            <person name="Kuo A."/>
            <person name="Thoen E."/>
            <person name="Andreopoulos B."/>
            <person name="Lu D."/>
            <person name="Skrede I."/>
            <person name="Drula E."/>
            <person name="Henrissat B."/>
            <person name="Morin E."/>
            <person name="Kohler A."/>
            <person name="Barry K."/>
            <person name="LaButti K."/>
            <person name="Morin E."/>
            <person name="Salamov A."/>
            <person name="Lipzen A."/>
            <person name="Mereny Z."/>
            <person name="Hegedus B."/>
            <person name="Baldrian P."/>
            <person name="Stursova M."/>
            <person name="Weitz H."/>
            <person name="Taylor A."/>
            <person name="Grigoriev I.V."/>
            <person name="Nagy L.G."/>
            <person name="Martin F."/>
            <person name="Kauserud H."/>
        </authorList>
    </citation>
    <scope>NUCLEOTIDE SEQUENCE</scope>
    <source>
        <strain evidence="2">CBHHK173m</strain>
    </source>
</reference>
<dbReference type="EMBL" id="JARJCN010000005">
    <property type="protein sequence ID" value="KAJ7100898.1"/>
    <property type="molecule type" value="Genomic_DNA"/>
</dbReference>
<organism evidence="2 3">
    <name type="scientific">Mycena belliarum</name>
    <dbReference type="NCBI Taxonomy" id="1033014"/>
    <lineage>
        <taxon>Eukaryota</taxon>
        <taxon>Fungi</taxon>
        <taxon>Dikarya</taxon>
        <taxon>Basidiomycota</taxon>
        <taxon>Agaricomycotina</taxon>
        <taxon>Agaricomycetes</taxon>
        <taxon>Agaricomycetidae</taxon>
        <taxon>Agaricales</taxon>
        <taxon>Marasmiineae</taxon>
        <taxon>Mycenaceae</taxon>
        <taxon>Mycena</taxon>
    </lineage>
</organism>
<keyword evidence="3" id="KW-1185">Reference proteome</keyword>
<comment type="caution">
    <text evidence="2">The sequence shown here is derived from an EMBL/GenBank/DDBJ whole genome shotgun (WGS) entry which is preliminary data.</text>
</comment>
<evidence type="ECO:0000313" key="3">
    <source>
        <dbReference type="Proteomes" id="UP001222325"/>
    </source>
</evidence>
<name>A0AAD6UJI8_9AGAR</name>